<dbReference type="GO" id="GO:0005249">
    <property type="term" value="F:voltage-gated potassium channel activity"/>
    <property type="evidence" value="ECO:0007669"/>
    <property type="project" value="InterPro"/>
</dbReference>
<dbReference type="OrthoDB" id="417811at2759"/>
<keyword evidence="3 9" id="KW-0812">Transmembrane</keyword>
<dbReference type="Gene3D" id="2.60.120.10">
    <property type="entry name" value="Jelly Rolls"/>
    <property type="match status" value="1"/>
</dbReference>
<dbReference type="Pfam" id="PF00520">
    <property type="entry name" value="Ion_trans"/>
    <property type="match status" value="1"/>
</dbReference>
<feature type="compositionally biased region" description="Polar residues" evidence="8">
    <location>
        <begin position="143"/>
        <end position="155"/>
    </location>
</feature>
<feature type="transmembrane region" description="Helical" evidence="9">
    <location>
        <begin position="486"/>
        <end position="505"/>
    </location>
</feature>
<evidence type="ECO:0000259" key="10">
    <source>
        <dbReference type="PROSITE" id="PS50042"/>
    </source>
</evidence>
<dbReference type="PROSITE" id="PS50042">
    <property type="entry name" value="CNMP_BINDING_3"/>
    <property type="match status" value="1"/>
</dbReference>
<dbReference type="PANTHER" id="PTHR47823">
    <property type="entry name" value="ION_TRANS DOMAIN-CONTAINING PROTEIN"/>
    <property type="match status" value="1"/>
</dbReference>
<keyword evidence="5" id="KW-0406">Ion transport</keyword>
<keyword evidence="7" id="KW-0407">Ion channel</keyword>
<dbReference type="CDD" id="cd00038">
    <property type="entry name" value="CAP_ED"/>
    <property type="match status" value="1"/>
</dbReference>
<feature type="region of interest" description="Disordered" evidence="8">
    <location>
        <begin position="927"/>
        <end position="960"/>
    </location>
</feature>
<evidence type="ECO:0000256" key="2">
    <source>
        <dbReference type="ARBA" id="ARBA00022448"/>
    </source>
</evidence>
<dbReference type="SUPFAM" id="SSF51206">
    <property type="entry name" value="cAMP-binding domain-like"/>
    <property type="match status" value="1"/>
</dbReference>
<dbReference type="PRINTS" id="PR01463">
    <property type="entry name" value="EAGCHANLFMLY"/>
</dbReference>
<dbReference type="InterPro" id="IPR005821">
    <property type="entry name" value="Ion_trans_dom"/>
</dbReference>
<evidence type="ECO:0000256" key="5">
    <source>
        <dbReference type="ARBA" id="ARBA00023065"/>
    </source>
</evidence>
<dbReference type="EMBL" id="CCKQ01000862">
    <property type="protein sequence ID" value="CDW71963.1"/>
    <property type="molecule type" value="Genomic_DNA"/>
</dbReference>
<feature type="transmembrane region" description="Helical" evidence="9">
    <location>
        <begin position="351"/>
        <end position="369"/>
    </location>
</feature>
<accession>A0A077ZPY5</accession>
<dbReference type="Gene3D" id="1.10.287.630">
    <property type="entry name" value="Helix hairpin bin"/>
    <property type="match status" value="1"/>
</dbReference>
<feature type="transmembrane region" description="Helical" evidence="9">
    <location>
        <begin position="563"/>
        <end position="587"/>
    </location>
</feature>
<dbReference type="InterPro" id="IPR014710">
    <property type="entry name" value="RmlC-like_jellyroll"/>
</dbReference>
<feature type="compositionally biased region" description="Basic and acidic residues" evidence="8">
    <location>
        <begin position="949"/>
        <end position="960"/>
    </location>
</feature>
<dbReference type="InterPro" id="IPR018490">
    <property type="entry name" value="cNMP-bd_dom_sf"/>
</dbReference>
<protein>
    <submittedName>
        <fullName evidence="11">Cation channel family protein</fullName>
    </submittedName>
</protein>
<proteinExistence type="predicted"/>
<dbReference type="PANTHER" id="PTHR47823:SF9">
    <property type="entry name" value="CHROMOSOME UNDETERMINED SCAFFOLD_10, WHOLE GENOME SHOTGUN SEQUENCE"/>
    <property type="match status" value="1"/>
</dbReference>
<feature type="compositionally biased region" description="Basic residues" evidence="8">
    <location>
        <begin position="853"/>
        <end position="862"/>
    </location>
</feature>
<feature type="region of interest" description="Disordered" evidence="8">
    <location>
        <begin position="82"/>
        <end position="163"/>
    </location>
</feature>
<dbReference type="Proteomes" id="UP000039865">
    <property type="component" value="Unassembled WGS sequence"/>
</dbReference>
<dbReference type="OMA" id="PACHEVE"/>
<keyword evidence="12" id="KW-1185">Reference proteome</keyword>
<gene>
    <name evidence="11" type="primary">Contig7391.g7898</name>
    <name evidence="11" type="ORF">STYLEM_914</name>
</gene>
<comment type="subcellular location">
    <subcellularLocation>
        <location evidence="1">Membrane</location>
        <topology evidence="1">Multi-pass membrane protein</topology>
    </subcellularLocation>
</comment>
<name>A0A077ZPY5_STYLE</name>
<feature type="region of interest" description="Disordered" evidence="8">
    <location>
        <begin position="1"/>
        <end position="24"/>
    </location>
</feature>
<evidence type="ECO:0000256" key="3">
    <source>
        <dbReference type="ARBA" id="ARBA00022692"/>
    </source>
</evidence>
<keyword evidence="2" id="KW-0813">Transport</keyword>
<feature type="region of interest" description="Disordered" evidence="8">
    <location>
        <begin position="720"/>
        <end position="741"/>
    </location>
</feature>
<keyword evidence="6 9" id="KW-0472">Membrane</keyword>
<dbReference type="SUPFAM" id="SSF81324">
    <property type="entry name" value="Voltage-gated potassium channels"/>
    <property type="match status" value="1"/>
</dbReference>
<feature type="domain" description="Cyclic nucleotide-binding" evidence="10">
    <location>
        <begin position="664"/>
        <end position="808"/>
    </location>
</feature>
<dbReference type="InterPro" id="IPR000595">
    <property type="entry name" value="cNMP-bd_dom"/>
</dbReference>
<dbReference type="InterPro" id="IPR003938">
    <property type="entry name" value="K_chnl_volt-dep_EAG/ELK/ERG"/>
</dbReference>
<reference evidence="11 12" key="1">
    <citation type="submission" date="2014-06" db="EMBL/GenBank/DDBJ databases">
        <authorList>
            <person name="Swart Estienne"/>
        </authorList>
    </citation>
    <scope>NUCLEOTIDE SEQUENCE [LARGE SCALE GENOMIC DNA]</scope>
    <source>
        <strain evidence="11 12">130c</strain>
    </source>
</reference>
<dbReference type="Gene3D" id="1.10.287.70">
    <property type="match status" value="1"/>
</dbReference>
<dbReference type="InParanoid" id="A0A077ZPY5"/>
<evidence type="ECO:0000313" key="12">
    <source>
        <dbReference type="Proteomes" id="UP000039865"/>
    </source>
</evidence>
<keyword evidence="4 9" id="KW-1133">Transmembrane helix</keyword>
<dbReference type="AlphaFoldDB" id="A0A077ZPY5"/>
<evidence type="ECO:0000256" key="1">
    <source>
        <dbReference type="ARBA" id="ARBA00004141"/>
    </source>
</evidence>
<evidence type="ECO:0000256" key="7">
    <source>
        <dbReference type="ARBA" id="ARBA00023303"/>
    </source>
</evidence>
<feature type="compositionally biased region" description="Basic and acidic residues" evidence="8">
    <location>
        <begin position="111"/>
        <end position="142"/>
    </location>
</feature>
<evidence type="ECO:0000313" key="11">
    <source>
        <dbReference type="EMBL" id="CDW71963.1"/>
    </source>
</evidence>
<evidence type="ECO:0000256" key="6">
    <source>
        <dbReference type="ARBA" id="ARBA00023136"/>
    </source>
</evidence>
<organism evidence="11 12">
    <name type="scientific">Stylonychia lemnae</name>
    <name type="common">Ciliate</name>
    <dbReference type="NCBI Taxonomy" id="5949"/>
    <lineage>
        <taxon>Eukaryota</taxon>
        <taxon>Sar</taxon>
        <taxon>Alveolata</taxon>
        <taxon>Ciliophora</taxon>
        <taxon>Intramacronucleata</taxon>
        <taxon>Spirotrichea</taxon>
        <taxon>Stichotrichia</taxon>
        <taxon>Sporadotrichida</taxon>
        <taxon>Oxytrichidae</taxon>
        <taxon>Stylonychinae</taxon>
        <taxon>Stylonychia</taxon>
    </lineage>
</organism>
<evidence type="ECO:0000256" key="9">
    <source>
        <dbReference type="SAM" id="Phobius"/>
    </source>
</evidence>
<evidence type="ECO:0000256" key="4">
    <source>
        <dbReference type="ARBA" id="ARBA00022989"/>
    </source>
</evidence>
<sequence length="1057" mass="123478">MKRNQNQPSHHKDSSQRPQPGSNSNMQILENLLQTRKSMEVKKVEAMIAAANNRDEQEHTQIKFNLIRNSLEFQMSQVLQDVDPKSGQKLPYKIAPRNDSNKLNVSNLRGGVEKSASKQAKQQDEAKPKQISRRESILRQSRDIVSQSMSSNSFRYESDEEEEQQINQLKLNLNQDQKNFISPERIREGINNNLAMRMQKYLRERTNNAVREAVKGPNRRNKSADEQQGCKHKVRRCCQGLKDSIIEKEVKQEQKGIDEYSVGEDETEFDVPLQFLSQDEMNERSKFLWHRCYLKAKGAAKIKEKFDEVHRKIMIFGTTKNINFDPTKEEREAFLKKKPIILLPDSQIKRIWNFVIIFLLAYTASFVPVKTAFFDDDPPGLYEFELFLDCLFYLDLFIQFISAYEDPITGFIEVRFTCIPFQLIQNSSDSSGGKNVKLLRLTRLPRLYRLLRILRLFKMFQLFKYNKSFRKYIDALKMNQGMMRMVQVTGGVFFMVHLMACFWFLSAKFNDFEYDCWVMARQIEDMDDGYQYLTSVYWALQTITTVGYGDIAANTQVEQILSILWMVFGVGFYSFTIGNLSSVIASMDTKNSILKQKLTTLSDFSKRILLPPTLEQRIKRFLENNNKDITSIDDQERLLNELPPSLKSEVVSHTHGNIISGIKFFQDKNPDFLWQVLPLLKNMKIYKGDTLYSQGDHADEIYFILKGSVIMHIDLHDPTINPSYQPKQKTNEDEEDDDDSYNVPFNLYVEGSYFGDSDCLFQRRLQRECMAEADQECHLLVIKKGALEDLLDQFQDIKTQMQNIALEKRKYHRRLIQELLRKYREGSQENNNNNASERNILKKDTSPDIMRYKSLKRRKTFKNKNGTSVTRELLGSPESSKDYSNEGTEEQEVNAKNEFFPRPKMREQQIPIITYSEGMKHVINQFKDKNTPQQNTLRLPPINSPKNGENAKKKSDQEQKLEQLEREVKKLEILNDSEAYYEKNLNAFNNNMSLLALNTYEISQLMSNLNRDNQNILNIAKNIQVHTSFISRKSEDLKRKVLLLADKINRQQQQGQQ</sequence>
<feature type="region of interest" description="Disordered" evidence="8">
    <location>
        <begin position="826"/>
        <end position="897"/>
    </location>
</feature>
<dbReference type="GO" id="GO:0016020">
    <property type="term" value="C:membrane"/>
    <property type="evidence" value="ECO:0007669"/>
    <property type="project" value="UniProtKB-SubCell"/>
</dbReference>
<dbReference type="SMART" id="SM00100">
    <property type="entry name" value="cNMP"/>
    <property type="match status" value="1"/>
</dbReference>
<evidence type="ECO:0000256" key="8">
    <source>
        <dbReference type="SAM" id="MobiDB-lite"/>
    </source>
</evidence>